<evidence type="ECO:0000256" key="7">
    <source>
        <dbReference type="ARBA" id="ARBA00023180"/>
    </source>
</evidence>
<dbReference type="SUPFAM" id="SSF57567">
    <property type="entry name" value="Serine protease inhibitors"/>
    <property type="match status" value="1"/>
</dbReference>
<dbReference type="PROSITE" id="PS50184">
    <property type="entry name" value="VWFC_2"/>
    <property type="match status" value="2"/>
</dbReference>
<name>A0A8C8SQ32_9SAUR</name>
<evidence type="ECO:0000313" key="15">
    <source>
        <dbReference type="Proteomes" id="UP000694393"/>
    </source>
</evidence>
<feature type="signal peptide" evidence="10">
    <location>
        <begin position="1"/>
        <end position="15"/>
    </location>
</feature>
<dbReference type="GO" id="GO:0005615">
    <property type="term" value="C:extracellular space"/>
    <property type="evidence" value="ECO:0007669"/>
    <property type="project" value="TreeGrafter"/>
</dbReference>
<comment type="caution">
    <text evidence="8">Lacks conserved residue(s) required for the propagation of feature annotation.</text>
</comment>
<keyword evidence="5" id="KW-0186">Copper</keyword>
<evidence type="ECO:0000256" key="2">
    <source>
        <dbReference type="ARBA" id="ARBA00022525"/>
    </source>
</evidence>
<feature type="disulfide bond" evidence="8">
    <location>
        <begin position="1054"/>
        <end position="1106"/>
    </location>
</feature>
<evidence type="ECO:0000259" key="13">
    <source>
        <dbReference type="PROSITE" id="PS51233"/>
    </source>
</evidence>
<evidence type="ECO:0000256" key="9">
    <source>
        <dbReference type="SAM" id="MobiDB-lite"/>
    </source>
</evidence>
<keyword evidence="7" id="KW-0325">Glycoprotein</keyword>
<feature type="disulfide bond" evidence="8">
    <location>
        <begin position="1050"/>
        <end position="1104"/>
    </location>
</feature>
<evidence type="ECO:0000256" key="4">
    <source>
        <dbReference type="ARBA" id="ARBA00022737"/>
    </source>
</evidence>
<evidence type="ECO:0000256" key="10">
    <source>
        <dbReference type="SAM" id="SignalP"/>
    </source>
</evidence>
<evidence type="ECO:0000259" key="11">
    <source>
        <dbReference type="PROSITE" id="PS01225"/>
    </source>
</evidence>
<evidence type="ECO:0000259" key="12">
    <source>
        <dbReference type="PROSITE" id="PS50184"/>
    </source>
</evidence>
<feature type="disulfide bond" evidence="8">
    <location>
        <begin position="1039"/>
        <end position="1088"/>
    </location>
</feature>
<proteinExistence type="predicted"/>
<dbReference type="PANTHER" id="PTHR11339">
    <property type="entry name" value="EXTRACELLULAR MATRIX GLYCOPROTEIN RELATED"/>
    <property type="match status" value="1"/>
</dbReference>
<dbReference type="SMART" id="SM00832">
    <property type="entry name" value="C8"/>
    <property type="match status" value="1"/>
</dbReference>
<feature type="chain" id="PRO_5034176459" description="Mucin-2" evidence="10">
    <location>
        <begin position="16"/>
        <end position="1147"/>
    </location>
</feature>
<keyword evidence="4" id="KW-0677">Repeat</keyword>
<evidence type="ECO:0008006" key="16">
    <source>
        <dbReference type="Google" id="ProtNLM"/>
    </source>
</evidence>
<evidence type="ECO:0000256" key="6">
    <source>
        <dbReference type="ARBA" id="ARBA00023157"/>
    </source>
</evidence>
<dbReference type="SMART" id="SM00216">
    <property type="entry name" value="VWD"/>
    <property type="match status" value="1"/>
</dbReference>
<protein>
    <recommendedName>
        <fullName evidence="16">Mucin-2</fullName>
    </recommendedName>
</protein>
<feature type="region of interest" description="Disordered" evidence="9">
    <location>
        <begin position="1113"/>
        <end position="1147"/>
    </location>
</feature>
<keyword evidence="15" id="KW-1185">Reference proteome</keyword>
<feature type="domain" description="VWFC" evidence="12">
    <location>
        <begin position="768"/>
        <end position="838"/>
    </location>
</feature>
<reference evidence="14" key="1">
    <citation type="submission" date="2025-08" db="UniProtKB">
        <authorList>
            <consortium name="Ensembl"/>
        </authorList>
    </citation>
    <scope>IDENTIFICATION</scope>
</reference>
<dbReference type="InterPro" id="IPR014853">
    <property type="entry name" value="VWF/SSPO/ZAN-like_Cys-rich_dom"/>
</dbReference>
<dbReference type="Pfam" id="PF08742">
    <property type="entry name" value="C8"/>
    <property type="match status" value="1"/>
</dbReference>
<dbReference type="PANTHER" id="PTHR11339:SF406">
    <property type="entry name" value="MUCIN-5AC-LIKE"/>
    <property type="match status" value="1"/>
</dbReference>
<keyword evidence="2" id="KW-0964">Secreted</keyword>
<dbReference type="InterPro" id="IPR025155">
    <property type="entry name" value="WxxW_domain"/>
</dbReference>
<dbReference type="InterPro" id="IPR001846">
    <property type="entry name" value="VWF_type-D"/>
</dbReference>
<feature type="domain" description="VWFD" evidence="13">
    <location>
        <begin position="436"/>
        <end position="618"/>
    </location>
</feature>
<evidence type="ECO:0000256" key="3">
    <source>
        <dbReference type="ARBA" id="ARBA00022729"/>
    </source>
</evidence>
<dbReference type="InterPro" id="IPR029034">
    <property type="entry name" value="Cystine-knot_cytokine"/>
</dbReference>
<dbReference type="SUPFAM" id="SSF57501">
    <property type="entry name" value="Cystine-knot cytokines"/>
    <property type="match status" value="1"/>
</dbReference>
<comment type="subcellular location">
    <subcellularLocation>
        <location evidence="1">Secreted</location>
    </subcellularLocation>
</comment>
<dbReference type="InterPro" id="IPR050780">
    <property type="entry name" value="Mucin_vWF_Thrombospondin_sf"/>
</dbReference>
<evidence type="ECO:0000313" key="14">
    <source>
        <dbReference type="Ensembl" id="ENSPCEP00000022958.1"/>
    </source>
</evidence>
<accession>A0A8C8SQ32</accession>
<dbReference type="PROSITE" id="PS51233">
    <property type="entry name" value="VWFD"/>
    <property type="match status" value="1"/>
</dbReference>
<dbReference type="GO" id="GO:0031012">
    <property type="term" value="C:extracellular matrix"/>
    <property type="evidence" value="ECO:0007669"/>
    <property type="project" value="TreeGrafter"/>
</dbReference>
<organism evidence="14 15">
    <name type="scientific">Pelusios castaneus</name>
    <name type="common">West African mud turtle</name>
    <dbReference type="NCBI Taxonomy" id="367368"/>
    <lineage>
        <taxon>Eukaryota</taxon>
        <taxon>Metazoa</taxon>
        <taxon>Chordata</taxon>
        <taxon>Craniata</taxon>
        <taxon>Vertebrata</taxon>
        <taxon>Euteleostomi</taxon>
        <taxon>Archelosauria</taxon>
        <taxon>Testudinata</taxon>
        <taxon>Testudines</taxon>
        <taxon>Pleurodira</taxon>
        <taxon>Pelomedusidae</taxon>
        <taxon>Pelusios</taxon>
    </lineage>
</organism>
<dbReference type="Ensembl" id="ENSPCET00000023722.1">
    <property type="protein sequence ID" value="ENSPCEP00000022958.1"/>
    <property type="gene ID" value="ENSPCEG00000017494.1"/>
</dbReference>
<dbReference type="SMART" id="SM00214">
    <property type="entry name" value="VWC"/>
    <property type="match status" value="3"/>
</dbReference>
<dbReference type="PROSITE" id="PS01185">
    <property type="entry name" value="CTCK_1"/>
    <property type="match status" value="1"/>
</dbReference>
<feature type="domain" description="VWFC" evidence="12">
    <location>
        <begin position="876"/>
        <end position="942"/>
    </location>
</feature>
<dbReference type="AlphaFoldDB" id="A0A8C8SQ32"/>
<evidence type="ECO:0000256" key="8">
    <source>
        <dbReference type="PROSITE-ProRule" id="PRU00039"/>
    </source>
</evidence>
<feature type="region of interest" description="Disordered" evidence="9">
    <location>
        <begin position="125"/>
        <end position="361"/>
    </location>
</feature>
<dbReference type="InterPro" id="IPR001007">
    <property type="entry name" value="VWF_dom"/>
</dbReference>
<dbReference type="PROSITE" id="PS01225">
    <property type="entry name" value="CTCK_2"/>
    <property type="match status" value="1"/>
</dbReference>
<keyword evidence="6 8" id="KW-1015">Disulfide bond</keyword>
<dbReference type="SMART" id="SM00041">
    <property type="entry name" value="CT"/>
    <property type="match status" value="1"/>
</dbReference>
<evidence type="ECO:0000256" key="5">
    <source>
        <dbReference type="ARBA" id="ARBA00023008"/>
    </source>
</evidence>
<dbReference type="InterPro" id="IPR036084">
    <property type="entry name" value="Ser_inhib-like_sf"/>
</dbReference>
<dbReference type="Proteomes" id="UP000694393">
    <property type="component" value="Unplaced"/>
</dbReference>
<sequence length="1147" mass="124585">MFLLSLNSMFYCSLAGPCDCWWSDWIDVSYPTYGPENGEYETYDNIREWNSSAICEQPVNISCRAQKFPDVPIEELGQKVQCNVSTGLICNNKDQKPGPVMPEPFCLNYEIKVCCLPPHCIPSTTSSTTTRTTTPTTTTETPTTTPTTTTESPTSTSTSTESSTTITPTITTTATTTPPTTTTATTTPGTTTLTTTTPTTTTTTIETTTTLTTTPTTTTTGTTTLTTTTPTTTTTGTTTPTTTTESPTTTTTESPTPTPTTTTESPTTTSTSTESSTTTPTTTATTTMPTSSTTTETTTTTNTSATTTPELTATTTVTSTPETTTPTSTTTATTTSKSTTPTTTTTTSPKTTTTTTTITSGTTSKTPNCTFGNVTYPPGGSFYPCNCTEAICTENTGWELRPIPCNPPPKPTCTNGLDPVAVMDKDNCCWHWECNCYCTGWGDPHYKTFDGRYYSYQGNCTYILMEEIHKTIDNFGVYIDNYHCDVRDKVSCPRTLIVKYQTQEVLIRTVKMIPMQVQVFVNEQKVALPYEKYNMKVGRIGINYIVEIRDIGNITYNGVAFSISLIYNKFANNTQGQCGTCTNNTADDCMLPGGKIIENCETMADHWMINDPNKPHCSPSLTSTVAPPMSTLSPPPTCKPSALCELIKGSVFQKCHATVSYVDFYAACVFDSCAVPNSQLECASLQVYATICANEGVCVDWRGHTRGACSVTCPSHKIYKACGPIEEVTCKSSQVIQDQTHQVEGCFCPDGTMPFGDGVDVCVETCGCVGPDNEPRKFGERFEFDCKDCICLEGGSGIICVPHKCAEQVDKPTCNEEGFYPVTEVSPDNICCNVTSCRCNVSFCTTKPPKCDLGYKLVSKIDAGNCCPVYECVPKGVCVLQNAEYSPGSPVYADKCHDCKCTNRTNSTGMNIISCKHIPCIKTCQQGYELQDVKGECCQKCVQTKCIVRKGDNTALILSPGEKQNDPKDNCTIYSCVKIEDQLISSTSKISCPSFSEENCKPGTVTLLPNGCCKTCIPQDSPTPCSVTQILDFITHKGCRSVDKVYLTQCEGSCGTFSIYSAEANSMEHKCSCCRETVTSEKEVLLQCPNGRSFTYKYLHVDRCECLDTHCTEPNSSENSQSKEESKGSGQESPIERTKRALWRIMK</sequence>
<dbReference type="InterPro" id="IPR006207">
    <property type="entry name" value="Cys_knot_C"/>
</dbReference>
<dbReference type="Pfam" id="PF13330">
    <property type="entry name" value="Mucin2_WxxW"/>
    <property type="match status" value="1"/>
</dbReference>
<dbReference type="Pfam" id="PF00094">
    <property type="entry name" value="VWD"/>
    <property type="match status" value="1"/>
</dbReference>
<keyword evidence="3 10" id="KW-0732">Signal</keyword>
<feature type="domain" description="CTCK" evidence="11">
    <location>
        <begin position="1025"/>
        <end position="1112"/>
    </location>
</feature>
<evidence type="ECO:0000256" key="1">
    <source>
        <dbReference type="ARBA" id="ARBA00004613"/>
    </source>
</evidence>
<reference evidence="14" key="2">
    <citation type="submission" date="2025-09" db="UniProtKB">
        <authorList>
            <consortium name="Ensembl"/>
        </authorList>
    </citation>
    <scope>IDENTIFICATION</scope>
</reference>